<keyword evidence="2 4" id="KW-0378">Hydrolase</keyword>
<dbReference type="Gene3D" id="2.115.10.20">
    <property type="entry name" value="Glycosyl hydrolase domain, family 43"/>
    <property type="match status" value="1"/>
</dbReference>
<keyword evidence="3 4" id="KW-0326">Glycosidase</keyword>
<dbReference type="InterPro" id="IPR023296">
    <property type="entry name" value="Glyco_hydro_beta-prop_sf"/>
</dbReference>
<feature type="domain" description="Glycosyl hydrolase family 32 C-terminal" evidence="6">
    <location>
        <begin position="417"/>
        <end position="554"/>
    </location>
</feature>
<evidence type="ECO:0000256" key="2">
    <source>
        <dbReference type="ARBA" id="ARBA00022801"/>
    </source>
</evidence>
<evidence type="ECO:0000313" key="10">
    <source>
        <dbReference type="Proteomes" id="UP000310687"/>
    </source>
</evidence>
<accession>A0A4T0A4I8</accession>
<name>A0A4T0A4I8_AURPU</name>
<dbReference type="Proteomes" id="UP000310687">
    <property type="component" value="Unassembled WGS sequence"/>
</dbReference>
<proteinExistence type="inferred from homology"/>
<dbReference type="SMART" id="SM00640">
    <property type="entry name" value="Glyco_32"/>
    <property type="match status" value="1"/>
</dbReference>
<dbReference type="GO" id="GO:0005987">
    <property type="term" value="P:sucrose catabolic process"/>
    <property type="evidence" value="ECO:0007669"/>
    <property type="project" value="TreeGrafter"/>
</dbReference>
<dbReference type="InterPro" id="IPR013189">
    <property type="entry name" value="Glyco_hydro_32_C"/>
</dbReference>
<dbReference type="InterPro" id="IPR001362">
    <property type="entry name" value="Glyco_hydro_32"/>
</dbReference>
<evidence type="ECO:0000256" key="4">
    <source>
        <dbReference type="RuleBase" id="RU362110"/>
    </source>
</evidence>
<feature type="domain" description="Glycosyl hydrolase family 32 N-terminal" evidence="5">
    <location>
        <begin position="15"/>
        <end position="350"/>
    </location>
</feature>
<gene>
    <name evidence="8" type="ORF">D6C78_08793</name>
    <name evidence="7" type="ORF">D6D22_10216</name>
</gene>
<dbReference type="EMBL" id="QZBZ01000279">
    <property type="protein sequence ID" value="TIA31626.1"/>
    <property type="molecule type" value="Genomic_DNA"/>
</dbReference>
<evidence type="ECO:0000259" key="6">
    <source>
        <dbReference type="Pfam" id="PF08244"/>
    </source>
</evidence>
<protein>
    <submittedName>
        <fullName evidence="7">Arabinanase/levansucrase/invertase</fullName>
    </submittedName>
</protein>
<evidence type="ECO:0000256" key="3">
    <source>
        <dbReference type="ARBA" id="ARBA00023295"/>
    </source>
</evidence>
<dbReference type="InterPro" id="IPR013320">
    <property type="entry name" value="ConA-like_dom_sf"/>
</dbReference>
<dbReference type="CDD" id="cd18621">
    <property type="entry name" value="GH32_XdINV-like"/>
    <property type="match status" value="1"/>
</dbReference>
<dbReference type="EMBL" id="QZAL01000307">
    <property type="protein sequence ID" value="THW31345.1"/>
    <property type="molecule type" value="Genomic_DNA"/>
</dbReference>
<comment type="similarity">
    <text evidence="1 4">Belongs to the glycosyl hydrolase 32 family.</text>
</comment>
<organism evidence="7 10">
    <name type="scientific">Aureobasidium pullulans</name>
    <name type="common">Black yeast</name>
    <name type="synonym">Pullularia pullulans</name>
    <dbReference type="NCBI Taxonomy" id="5580"/>
    <lineage>
        <taxon>Eukaryota</taxon>
        <taxon>Fungi</taxon>
        <taxon>Dikarya</taxon>
        <taxon>Ascomycota</taxon>
        <taxon>Pezizomycotina</taxon>
        <taxon>Dothideomycetes</taxon>
        <taxon>Dothideomycetidae</taxon>
        <taxon>Dothideales</taxon>
        <taxon>Saccotheciaceae</taxon>
        <taxon>Aureobasidium</taxon>
    </lineage>
</organism>
<dbReference type="GO" id="GO:0004575">
    <property type="term" value="F:sucrose alpha-glucosidase activity"/>
    <property type="evidence" value="ECO:0007669"/>
    <property type="project" value="TreeGrafter"/>
</dbReference>
<dbReference type="Gene3D" id="2.60.120.560">
    <property type="entry name" value="Exo-inulinase, domain 1"/>
    <property type="match status" value="1"/>
</dbReference>
<dbReference type="InterPro" id="IPR013148">
    <property type="entry name" value="Glyco_hydro_32_N"/>
</dbReference>
<reference evidence="9 10" key="1">
    <citation type="submission" date="2018-10" db="EMBL/GenBank/DDBJ databases">
        <title>Fifty Aureobasidium pullulans genomes reveal a recombining polyextremotolerant generalist.</title>
        <authorList>
            <person name="Gostincar C."/>
            <person name="Turk M."/>
            <person name="Zajc J."/>
            <person name="Gunde-Cimerman N."/>
        </authorList>
    </citation>
    <scope>NUCLEOTIDE SEQUENCE [LARGE SCALE GENOMIC DNA]</scope>
    <source>
        <strain evidence="7 10">EXF-11013</strain>
        <strain evidence="8 9">EXF-1645</strain>
    </source>
</reference>
<dbReference type="Pfam" id="PF08244">
    <property type="entry name" value="Glyco_hydro_32C"/>
    <property type="match status" value="1"/>
</dbReference>
<evidence type="ECO:0000313" key="7">
    <source>
        <dbReference type="EMBL" id="THW31345.1"/>
    </source>
</evidence>
<dbReference type="Proteomes" id="UP000308724">
    <property type="component" value="Unassembled WGS sequence"/>
</dbReference>
<evidence type="ECO:0000313" key="9">
    <source>
        <dbReference type="Proteomes" id="UP000308724"/>
    </source>
</evidence>
<sequence length="561" mass="63296">MTSTMPHLHTLPRFHFKAPKGWLNDPCAPGYDVSTGTYHLFYQWNPQSCDWGNITWGHLTSSDGLRWTQPNPEPVFKPDQAYDKEGVFTGCLWPYAPSGGAGLTVLYTSACYLPINWAIDYHRNSAGLAYATSTDGGKIWRKGNENPILLGEPEEVKVIGFRDPYVARWPGLDRIRNTDCLYGVISGGIRDSGGAVFLYEISPTNILEWKYLGPILQLPLRFKPSNQWDFGANWECAAFMTLSNENASHDFFILGCEGAKKRDAASDINAFVGYCLWMSGRLTKSDDPKMTYNFGGLLDHGCFYAPSQYEHPVSRKRILWGWIKEEDVTLAHCEEKGWRGMLSLPRELFLLSIPNVVGTLRTPLDQIDSIDTTADDAGLTSVHTMGVRPQGELRDLRARNPVSWSSSICEPIPFPLFQGPHWELEAVIAISAHDESKIGFSIQHNESRSKQTKIYFDTASEEIVVDRSTSNNDDKVIKDVLRGSFNLFKIRKEGKEEMEKLFLRIFCDGNVVEVFANDRFAMSFMVYSDEPGCTALSYLADSSTSVLERFEVWELSKIMLD</sequence>
<dbReference type="AlphaFoldDB" id="A0A4T0A4I8"/>
<dbReference type="GO" id="GO:0005737">
    <property type="term" value="C:cytoplasm"/>
    <property type="evidence" value="ECO:0007669"/>
    <property type="project" value="TreeGrafter"/>
</dbReference>
<comment type="caution">
    <text evidence="7">The sequence shown here is derived from an EMBL/GenBank/DDBJ whole genome shotgun (WGS) entry which is preliminary data.</text>
</comment>
<evidence type="ECO:0000256" key="1">
    <source>
        <dbReference type="ARBA" id="ARBA00009902"/>
    </source>
</evidence>
<evidence type="ECO:0000313" key="8">
    <source>
        <dbReference type="EMBL" id="TIA31626.1"/>
    </source>
</evidence>
<dbReference type="SUPFAM" id="SSF75005">
    <property type="entry name" value="Arabinanase/levansucrase/invertase"/>
    <property type="match status" value="1"/>
</dbReference>
<dbReference type="PANTHER" id="PTHR42800">
    <property type="entry name" value="EXOINULINASE INUD (AFU_ORTHOLOGUE AFUA_5G00480)"/>
    <property type="match status" value="1"/>
</dbReference>
<dbReference type="SUPFAM" id="SSF49899">
    <property type="entry name" value="Concanavalin A-like lectins/glucanases"/>
    <property type="match status" value="1"/>
</dbReference>
<dbReference type="PANTHER" id="PTHR42800:SF3">
    <property type="entry name" value="GLYCOSYL HYDROLASE FAMILY 32 N-TERMINAL DOMAIN-CONTAINING PROTEIN"/>
    <property type="match status" value="1"/>
</dbReference>
<dbReference type="Pfam" id="PF00251">
    <property type="entry name" value="Glyco_hydro_32N"/>
    <property type="match status" value="1"/>
</dbReference>
<evidence type="ECO:0000259" key="5">
    <source>
        <dbReference type="Pfam" id="PF00251"/>
    </source>
</evidence>